<evidence type="ECO:0000313" key="10">
    <source>
        <dbReference type="Proteomes" id="UP000093352"/>
    </source>
</evidence>
<feature type="domain" description="Oligopeptidase F N-terminal" evidence="8">
    <location>
        <begin position="101"/>
        <end position="167"/>
    </location>
</feature>
<dbReference type="EMBL" id="MBEW02000023">
    <property type="protein sequence ID" value="RDY20687.1"/>
    <property type="molecule type" value="Genomic_DNA"/>
</dbReference>
<proteinExistence type="inferred from homology"/>
<dbReference type="GO" id="GO:0006518">
    <property type="term" value="P:peptide metabolic process"/>
    <property type="evidence" value="ECO:0007669"/>
    <property type="project" value="TreeGrafter"/>
</dbReference>
<comment type="caution">
    <text evidence="9">The sequence shown here is derived from an EMBL/GenBank/DDBJ whole genome shotgun (WGS) entry which is preliminary data.</text>
</comment>
<evidence type="ECO:0000256" key="4">
    <source>
        <dbReference type="ARBA" id="ARBA00022833"/>
    </source>
</evidence>
<dbReference type="Gene3D" id="1.10.1370.20">
    <property type="entry name" value="Oligoendopeptidase f, C-terminal domain"/>
    <property type="match status" value="1"/>
</dbReference>
<dbReference type="InterPro" id="IPR001567">
    <property type="entry name" value="Pept_M3A_M3B_dom"/>
</dbReference>
<evidence type="ECO:0000313" key="9">
    <source>
        <dbReference type="EMBL" id="RDY20687.1"/>
    </source>
</evidence>
<dbReference type="PANTHER" id="PTHR11804:SF84">
    <property type="entry name" value="SACCHAROLYSIN"/>
    <property type="match status" value="1"/>
</dbReference>
<comment type="similarity">
    <text evidence="6">Belongs to the peptidase M3B family.</text>
</comment>
<dbReference type="GO" id="GO:0046872">
    <property type="term" value="F:metal ion binding"/>
    <property type="evidence" value="ECO:0007669"/>
    <property type="project" value="UniProtKB-UniRule"/>
</dbReference>
<comment type="cofactor">
    <cofactor evidence="6">
        <name>Zn(2+)</name>
        <dbReference type="ChEBI" id="CHEBI:29105"/>
    </cofactor>
    <text evidence="6">Binds 1 zinc ion.</text>
</comment>
<evidence type="ECO:0000259" key="7">
    <source>
        <dbReference type="Pfam" id="PF01432"/>
    </source>
</evidence>
<dbReference type="CDD" id="cd09608">
    <property type="entry name" value="M3B_PepF"/>
    <property type="match status" value="1"/>
</dbReference>
<comment type="function">
    <text evidence="6">Has oligopeptidase activity and degrades a variety of small bioactive peptides.</text>
</comment>
<keyword evidence="5 6" id="KW-0482">Metalloprotease</keyword>
<keyword evidence="3 6" id="KW-0378">Hydrolase</keyword>
<dbReference type="InterPro" id="IPR045090">
    <property type="entry name" value="Pept_M3A_M3B"/>
</dbReference>
<protein>
    <recommendedName>
        <fullName evidence="6">Oligopeptidase F</fullName>
        <ecNumber evidence="6">3.4.24.-</ecNumber>
    </recommendedName>
</protein>
<dbReference type="PANTHER" id="PTHR11804">
    <property type="entry name" value="PROTEASE M3 THIMET OLIGOPEPTIDASE-RELATED"/>
    <property type="match status" value="1"/>
</dbReference>
<dbReference type="GO" id="GO:0006508">
    <property type="term" value="P:proteolysis"/>
    <property type="evidence" value="ECO:0007669"/>
    <property type="project" value="UniProtKB-KW"/>
</dbReference>
<reference evidence="9 10" key="1">
    <citation type="journal article" date="2016" name="Genome Announc.">
        <title>Draft Genome Sequence of Criibacterium bergeronii gen. nov., sp. nov., Strain CCRI-22567T, Isolated from a Vaginal Sample from a Woman with Bacterial Vaginosis.</title>
        <authorList>
            <person name="Maheux A.F."/>
            <person name="Berube E."/>
            <person name="Boudreau D.K."/>
            <person name="Raymond F."/>
            <person name="Corbeil J."/>
            <person name="Roy P.H."/>
            <person name="Boissinot M."/>
            <person name="Omar R.F."/>
        </authorList>
    </citation>
    <scope>NUCLEOTIDE SEQUENCE [LARGE SCALE GENOMIC DNA]</scope>
    <source>
        <strain evidence="9 10">CCRI-22567</strain>
    </source>
</reference>
<evidence type="ECO:0000256" key="3">
    <source>
        <dbReference type="ARBA" id="ARBA00022801"/>
    </source>
</evidence>
<evidence type="ECO:0000256" key="2">
    <source>
        <dbReference type="ARBA" id="ARBA00022723"/>
    </source>
</evidence>
<feature type="domain" description="Peptidase M3A/M3B catalytic" evidence="7">
    <location>
        <begin position="185"/>
        <end position="561"/>
    </location>
</feature>
<dbReference type="RefSeq" id="WP_068913958.1">
    <property type="nucleotide sequence ID" value="NZ_MBEW02000023.1"/>
</dbReference>
<sequence length="572" mass="66586">MTKYDWDLSKIYKNNEEIEVDKQKINEYLQIYSKEVENKDIEKVLTIAQKASKMISKLYAYSMMKKDENAKNQDSVKLSLEIEALSAKVNNVFSSLEPMIIGLDDETINKFLNTTDKKDYAQVVTRILRKKQHILSKQEEEILSVTEDIANDSENNYYMLSYADMQFGKLKNGKELSHANYINFQQDKDTELRKESFELMHDTYGKYINTFSSNYYSHVKAKEKIAKLRKFTSNRNEELFADNIDEQVYDSLIDAVTDYIPDLSKYIDYKKKKLGLEEISNYDLYVELSDKNQKKYSYEQGKTLVKEALKPLGKDYSDILANGLESNWIDVYPKDGKKSGGYSFGTYDTDPYILLNYTDNISSVFTLAHELGHSMHSYYSRKNNPYYQSNYTIFVAEVASTTNELLLFNYLKDTLKDEDEKQSIILYNLEQYRTTVFRQTMFAEFEKIVHSKVANDEALTADMLDEIYFNLNKKYYPTVSHSDGIAREWARIPHFYSDYYVYKYATGFVCASVLSQNILNADAEPIDYLNFLKDGNKNYPIEQLKMAGVDISKKETVAKALDAFVKTVNELK</sequence>
<accession>A0A371IJM1</accession>
<evidence type="ECO:0000259" key="8">
    <source>
        <dbReference type="Pfam" id="PF08439"/>
    </source>
</evidence>
<dbReference type="NCBIfam" id="TIGR00181">
    <property type="entry name" value="pepF"/>
    <property type="match status" value="1"/>
</dbReference>
<gene>
    <name evidence="9" type="primary">pepF</name>
    <name evidence="9" type="ORF">BBG48_008755</name>
</gene>
<dbReference type="SUPFAM" id="SSF55486">
    <property type="entry name" value="Metalloproteases ('zincins'), catalytic domain"/>
    <property type="match status" value="1"/>
</dbReference>
<dbReference type="EC" id="3.4.24.-" evidence="6"/>
<name>A0A371IJM1_9FIRM</name>
<evidence type="ECO:0000256" key="1">
    <source>
        <dbReference type="ARBA" id="ARBA00022670"/>
    </source>
</evidence>
<dbReference type="STRING" id="1871336.BBG48_04955"/>
<keyword evidence="4 6" id="KW-0862">Zinc</keyword>
<dbReference type="Proteomes" id="UP000093352">
    <property type="component" value="Unassembled WGS sequence"/>
</dbReference>
<evidence type="ECO:0000256" key="5">
    <source>
        <dbReference type="ARBA" id="ARBA00023049"/>
    </source>
</evidence>
<keyword evidence="2 6" id="KW-0479">Metal-binding</keyword>
<dbReference type="InterPro" id="IPR004438">
    <property type="entry name" value="Peptidase_M3B"/>
</dbReference>
<dbReference type="GO" id="GO:0004222">
    <property type="term" value="F:metalloendopeptidase activity"/>
    <property type="evidence" value="ECO:0007669"/>
    <property type="project" value="UniProtKB-UniRule"/>
</dbReference>
<keyword evidence="1 6" id="KW-0645">Protease</keyword>
<dbReference type="InterPro" id="IPR013647">
    <property type="entry name" value="OligopepF_N_dom"/>
</dbReference>
<dbReference type="Gene3D" id="1.20.140.70">
    <property type="entry name" value="Oligopeptidase f, N-terminal domain"/>
    <property type="match status" value="1"/>
</dbReference>
<keyword evidence="10" id="KW-1185">Reference proteome</keyword>
<dbReference type="InterPro" id="IPR042088">
    <property type="entry name" value="OligoPept_F_C"/>
</dbReference>
<organism evidence="9 10">
    <name type="scientific">Criibacterium bergeronii</name>
    <dbReference type="NCBI Taxonomy" id="1871336"/>
    <lineage>
        <taxon>Bacteria</taxon>
        <taxon>Bacillati</taxon>
        <taxon>Bacillota</taxon>
        <taxon>Clostridia</taxon>
        <taxon>Peptostreptococcales</taxon>
        <taxon>Filifactoraceae</taxon>
        <taxon>Criibacterium</taxon>
    </lineage>
</organism>
<dbReference type="Gene3D" id="1.10.287.830">
    <property type="entry name" value="putative peptidase helix hairpin domain like"/>
    <property type="match status" value="1"/>
</dbReference>
<evidence type="ECO:0000256" key="6">
    <source>
        <dbReference type="RuleBase" id="RU368091"/>
    </source>
</evidence>
<dbReference type="Pfam" id="PF01432">
    <property type="entry name" value="Peptidase_M3"/>
    <property type="match status" value="1"/>
</dbReference>
<dbReference type="AlphaFoldDB" id="A0A371IJM1"/>
<dbReference type="Pfam" id="PF08439">
    <property type="entry name" value="Peptidase_M3_N"/>
    <property type="match status" value="1"/>
</dbReference>